<dbReference type="Gene3D" id="2.120.10.30">
    <property type="entry name" value="TolB, C-terminal domain"/>
    <property type="match status" value="4"/>
</dbReference>
<dbReference type="Pfam" id="PF01436">
    <property type="entry name" value="NHL"/>
    <property type="match status" value="2"/>
</dbReference>
<protein>
    <submittedName>
        <fullName evidence="4">Predicted protein</fullName>
    </submittedName>
</protein>
<dbReference type="SUPFAM" id="SSF63829">
    <property type="entry name" value="Calcium-dependent phosphotriesterase"/>
    <property type="match status" value="1"/>
</dbReference>
<dbReference type="RefSeq" id="XP_002675386.1">
    <property type="nucleotide sequence ID" value="XM_002675340.1"/>
</dbReference>
<dbReference type="InterPro" id="IPR001258">
    <property type="entry name" value="NHL_repeat"/>
</dbReference>
<keyword evidence="5" id="KW-1185">Reference proteome</keyword>
<reference evidence="4 5" key="1">
    <citation type="journal article" date="2010" name="Cell">
        <title>The genome of Naegleria gruberi illuminates early eukaryotic versatility.</title>
        <authorList>
            <person name="Fritz-Laylin L.K."/>
            <person name="Prochnik S.E."/>
            <person name="Ginger M.L."/>
            <person name="Dacks J.B."/>
            <person name="Carpenter M.L."/>
            <person name="Field M.C."/>
            <person name="Kuo A."/>
            <person name="Paredez A."/>
            <person name="Chapman J."/>
            <person name="Pham J."/>
            <person name="Shu S."/>
            <person name="Neupane R."/>
            <person name="Cipriano M."/>
            <person name="Mancuso J."/>
            <person name="Tu H."/>
            <person name="Salamov A."/>
            <person name="Lindquist E."/>
            <person name="Shapiro H."/>
            <person name="Lucas S."/>
            <person name="Grigoriev I.V."/>
            <person name="Cande W.Z."/>
            <person name="Fulton C."/>
            <person name="Rokhsar D.S."/>
            <person name="Dawson S.C."/>
        </authorList>
    </citation>
    <scope>NUCLEOTIDE SEQUENCE [LARGE SCALE GENOMIC DNA]</scope>
    <source>
        <strain evidence="4 5">NEG-M</strain>
    </source>
</reference>
<evidence type="ECO:0000313" key="4">
    <source>
        <dbReference type="EMBL" id="EFC42642.1"/>
    </source>
</evidence>
<dbReference type="InParanoid" id="D2VKS2"/>
<dbReference type="SUPFAM" id="SSF101898">
    <property type="entry name" value="NHL repeat"/>
    <property type="match status" value="1"/>
</dbReference>
<dbReference type="Proteomes" id="UP000006671">
    <property type="component" value="Unassembled WGS sequence"/>
</dbReference>
<dbReference type="SUPFAM" id="SSF54695">
    <property type="entry name" value="POZ domain"/>
    <property type="match status" value="1"/>
</dbReference>
<dbReference type="InterPro" id="IPR000210">
    <property type="entry name" value="BTB/POZ_dom"/>
</dbReference>
<proteinExistence type="predicted"/>
<dbReference type="InterPro" id="IPR056822">
    <property type="entry name" value="TEN_NHL"/>
</dbReference>
<evidence type="ECO:0000313" key="5">
    <source>
        <dbReference type="Proteomes" id="UP000006671"/>
    </source>
</evidence>
<dbReference type="Pfam" id="PF25021">
    <property type="entry name" value="TEN_NHL"/>
    <property type="match status" value="1"/>
</dbReference>
<dbReference type="PANTHER" id="PTHR46388:SF2">
    <property type="entry name" value="NHL REPEAT-CONTAINING PROTEIN 2"/>
    <property type="match status" value="1"/>
</dbReference>
<feature type="domain" description="BTB" evidence="3">
    <location>
        <begin position="599"/>
        <end position="662"/>
    </location>
</feature>
<dbReference type="Pfam" id="PF00651">
    <property type="entry name" value="BTB"/>
    <property type="match status" value="1"/>
</dbReference>
<dbReference type="InterPro" id="IPR011042">
    <property type="entry name" value="6-blade_b-propeller_TolB-like"/>
</dbReference>
<dbReference type="eggNOG" id="KOG4659">
    <property type="taxonomic scope" value="Eukaryota"/>
</dbReference>
<evidence type="ECO:0000256" key="2">
    <source>
        <dbReference type="SAM" id="MobiDB-lite"/>
    </source>
</evidence>
<keyword evidence="1" id="KW-0677">Repeat</keyword>
<dbReference type="GeneID" id="8852825"/>
<organism evidence="5">
    <name type="scientific">Naegleria gruberi</name>
    <name type="common">Amoeba</name>
    <dbReference type="NCBI Taxonomy" id="5762"/>
    <lineage>
        <taxon>Eukaryota</taxon>
        <taxon>Discoba</taxon>
        <taxon>Heterolobosea</taxon>
        <taxon>Tetramitia</taxon>
        <taxon>Eutetramitia</taxon>
        <taxon>Vahlkampfiidae</taxon>
        <taxon>Naegleria</taxon>
    </lineage>
</organism>
<evidence type="ECO:0000259" key="3">
    <source>
        <dbReference type="PROSITE" id="PS50097"/>
    </source>
</evidence>
<dbReference type="PROSITE" id="PS50097">
    <property type="entry name" value="BTB"/>
    <property type="match status" value="1"/>
</dbReference>
<dbReference type="AlphaFoldDB" id="D2VKS2"/>
<dbReference type="PANTHER" id="PTHR46388">
    <property type="entry name" value="NHL REPEAT-CONTAINING PROTEIN 2"/>
    <property type="match status" value="1"/>
</dbReference>
<dbReference type="InterPro" id="IPR011333">
    <property type="entry name" value="SKP1/BTB/POZ_sf"/>
</dbReference>
<feature type="region of interest" description="Disordered" evidence="2">
    <location>
        <begin position="1"/>
        <end position="22"/>
    </location>
</feature>
<feature type="compositionally biased region" description="Polar residues" evidence="2">
    <location>
        <begin position="1"/>
        <end position="17"/>
    </location>
</feature>
<dbReference type="CDD" id="cd14953">
    <property type="entry name" value="NHL_like_1"/>
    <property type="match status" value="1"/>
</dbReference>
<gene>
    <name evidence="4" type="ORF">NAEGRDRAFT_69493</name>
</gene>
<dbReference type="KEGG" id="ngr:NAEGRDRAFT_69493"/>
<accession>D2VKS2</accession>
<dbReference type="EMBL" id="GG738878">
    <property type="protein sequence ID" value="EFC42642.1"/>
    <property type="molecule type" value="Genomic_DNA"/>
</dbReference>
<evidence type="ECO:0000256" key="1">
    <source>
        <dbReference type="ARBA" id="ARBA00022737"/>
    </source>
</evidence>
<name>D2VKS2_NAEGR</name>
<dbReference type="VEuPathDB" id="AmoebaDB:NAEGRDRAFT_69493"/>
<sequence length="788" mass="88101">MKRSLATTHSSESNNGESCDAANDENKLKKAKMMMATDAMLNCPVEVFVAPNDEIYIADRDNHRVRKILKDGTMVTIAGWSFGGFGGDGGPATSAMLDFPTSIAVSSDNEVYIADLGIYRIRKILRNGNIVTIAGTGEEGFSGDGGPAINAQISAVWNIALSQNNELYFVDYSNCRIRKILRNGTIVTIAGTGEDGFSGDGGLAINAKLGYPCSVFVSKDDEVYIADSQNNRVRKILRNGIINTIAGTGEEGFSGDGGPATNAQLNVPCGVFVSATNEVYIVDSGNCRIRKILRNGIINTIAGTGEEGYSGDGGPAINAQISNVYNIFVSQNDEVYIADTNNHRIRKILKDGTIETIAGNGEKGFSGDSPFDFSSHPHIGNDYTIIPKIQLKKHSRDELFGLELIGFIPLIEKLSPQFCKIILKNEKLLKSMNSQQIEIIQKLIDSLIYENVYHFTEIERLNSFKEYDILNVLFILGMFKNCEFIDFKRVFVNAFINSITLETLPSKWEQSENLLKFCQEIEVENYILEYLNNYCLEYSAIQLRNPQSAKHLKTAPIIMRNSLNIVLMLEVTTTSPMQIEDTEIKLQGMESLFNDEKSSDVKIKISKDQYLYCHKSILSSSCIFFNALFESGSSFSDLSDDVFTPDESEDLELLEISIKSCYGIPIHNSFSFIRLIDIALKHENQCLIYHCKKNFSLTIDNYFEKALECGKYFHLDCFSSFFDTFLSFGTRNCEKLFTDCAKVGQLPEQLRNALIIDFTLVLSFSSRPALTWRYPNVYYDDPEFGVRF</sequence>
<dbReference type="Gene3D" id="3.30.710.10">
    <property type="entry name" value="Potassium Channel Kv1.1, Chain A"/>
    <property type="match status" value="1"/>
</dbReference>